<dbReference type="Proteomes" id="UP001465976">
    <property type="component" value="Unassembled WGS sequence"/>
</dbReference>
<sequence>MSDFTAIFPNEILTRIITSTGPDTRHIHPYIYVNRTLFAVAVPVRYAKIQFEDYLVAHEAAAMFCTLSNGERARVYCSAPREVTLGSKDITPAWKYDRVFEMLKSFRGIISLRLWHLPSFPYDDLPNRISTLQHLRSVEMVCAINHDFLPQFHKGNLPAMFPPLTRLNVSNLKWYSLNGIQDQSICSLASISLLSTLRYFCADVASWTALGLGRWHARAVFPAGVVEILVIAGTKVSASDLTDEAWARGLFRALEQCRENLEILRVELPHETRASVEQRISLPRLSVFVGPEGLPCCFELAGPLSVFWITSSGRKPDTWEQVWSTLENPASIRMLRVGIWNTKTLDVANVLHRLPQLEEIAFFTRSKLPKHDLMALGQAFRQCNRLWSVSIIGPSGAEYSDGTVTEIATAWRAQANRIASVRLNVTEKYHLQFDWDTQRFMWGIKSIAFLKESKHAVLPSRMKPCVELIADSYAHSNGGTYTQIDTEYNSPLQFDDNLPTTYPYADASISEEGDVEEEE</sequence>
<name>A0ABR3ETD2_9AGAR</name>
<comment type="caution">
    <text evidence="1">The sequence shown here is derived from an EMBL/GenBank/DDBJ whole genome shotgun (WGS) entry which is preliminary data.</text>
</comment>
<dbReference type="SUPFAM" id="SSF52047">
    <property type="entry name" value="RNI-like"/>
    <property type="match status" value="1"/>
</dbReference>
<gene>
    <name evidence="1" type="ORF">V5O48_015847</name>
</gene>
<evidence type="ECO:0000313" key="2">
    <source>
        <dbReference type="Proteomes" id="UP001465976"/>
    </source>
</evidence>
<accession>A0ABR3ETD2</accession>
<reference evidence="1 2" key="1">
    <citation type="submission" date="2024-02" db="EMBL/GenBank/DDBJ databases">
        <title>A draft genome for the cacao thread blight pathogen Marasmius crinis-equi.</title>
        <authorList>
            <person name="Cohen S.P."/>
            <person name="Baruah I.K."/>
            <person name="Amoako-Attah I."/>
            <person name="Bukari Y."/>
            <person name="Meinhardt L.W."/>
            <person name="Bailey B.A."/>
        </authorList>
    </citation>
    <scope>NUCLEOTIDE SEQUENCE [LARGE SCALE GENOMIC DNA]</scope>
    <source>
        <strain evidence="1 2">GH-76</strain>
    </source>
</reference>
<evidence type="ECO:0000313" key="1">
    <source>
        <dbReference type="EMBL" id="KAL0566171.1"/>
    </source>
</evidence>
<keyword evidence="2" id="KW-1185">Reference proteome</keyword>
<dbReference type="EMBL" id="JBAHYK010001989">
    <property type="protein sequence ID" value="KAL0566171.1"/>
    <property type="molecule type" value="Genomic_DNA"/>
</dbReference>
<organism evidence="1 2">
    <name type="scientific">Marasmius crinis-equi</name>
    <dbReference type="NCBI Taxonomy" id="585013"/>
    <lineage>
        <taxon>Eukaryota</taxon>
        <taxon>Fungi</taxon>
        <taxon>Dikarya</taxon>
        <taxon>Basidiomycota</taxon>
        <taxon>Agaricomycotina</taxon>
        <taxon>Agaricomycetes</taxon>
        <taxon>Agaricomycetidae</taxon>
        <taxon>Agaricales</taxon>
        <taxon>Marasmiineae</taxon>
        <taxon>Marasmiaceae</taxon>
        <taxon>Marasmius</taxon>
    </lineage>
</organism>
<proteinExistence type="predicted"/>
<protein>
    <submittedName>
        <fullName evidence="1">Uncharacterized protein</fullName>
    </submittedName>
</protein>